<dbReference type="PATRIC" id="fig|1300347.3.peg.2008"/>
<dbReference type="OrthoDB" id="63584at2"/>
<organism evidence="1 2">
    <name type="scientific">Nocardioides dokdonensis FR1436</name>
    <dbReference type="NCBI Taxonomy" id="1300347"/>
    <lineage>
        <taxon>Bacteria</taxon>
        <taxon>Bacillati</taxon>
        <taxon>Actinomycetota</taxon>
        <taxon>Actinomycetes</taxon>
        <taxon>Propionibacteriales</taxon>
        <taxon>Nocardioidaceae</taxon>
        <taxon>Nocardioides</taxon>
    </lineage>
</organism>
<protein>
    <submittedName>
        <fullName evidence="1">3-oxoacyl-[acyl-carrier-protein] reductase FabG</fullName>
        <ecNumber evidence="1">1.1.1.100</ecNumber>
    </submittedName>
</protein>
<dbReference type="Pfam" id="PF00106">
    <property type="entry name" value="adh_short"/>
    <property type="match status" value="1"/>
</dbReference>
<dbReference type="Gene3D" id="3.40.50.720">
    <property type="entry name" value="NAD(P)-binding Rossmann-like Domain"/>
    <property type="match status" value="1"/>
</dbReference>
<name>A0A1A9GJD0_9ACTN</name>
<dbReference type="EMBL" id="CP015079">
    <property type="protein sequence ID" value="ANH38437.1"/>
    <property type="molecule type" value="Genomic_DNA"/>
</dbReference>
<reference evidence="1 2" key="1">
    <citation type="submission" date="2016-03" db="EMBL/GenBank/DDBJ databases">
        <title>Complete genome sequence of a soil Actinobacterium, Nocardioides dokdonensis FR1436.</title>
        <authorList>
            <person name="Kwon S.-K."/>
            <person name="Kim K."/>
            <person name="Kim J.F."/>
        </authorList>
    </citation>
    <scope>NUCLEOTIDE SEQUENCE [LARGE SCALE GENOMIC DNA]</scope>
    <source>
        <strain evidence="1 2">FR1436</strain>
    </source>
</reference>
<evidence type="ECO:0000313" key="1">
    <source>
        <dbReference type="EMBL" id="ANH38437.1"/>
    </source>
</evidence>
<keyword evidence="2" id="KW-1185">Reference proteome</keyword>
<dbReference type="SUPFAM" id="SSF51735">
    <property type="entry name" value="NAD(P)-binding Rossmann-fold domains"/>
    <property type="match status" value="1"/>
</dbReference>
<dbReference type="KEGG" id="ndk:I601_2009"/>
<dbReference type="PRINTS" id="PR00081">
    <property type="entry name" value="GDHRDH"/>
</dbReference>
<dbReference type="Proteomes" id="UP000077868">
    <property type="component" value="Chromosome"/>
</dbReference>
<proteinExistence type="predicted"/>
<dbReference type="NCBIfam" id="NF006159">
    <property type="entry name" value="PRK08303.1"/>
    <property type="match status" value="1"/>
</dbReference>
<evidence type="ECO:0000313" key="2">
    <source>
        <dbReference type="Proteomes" id="UP000077868"/>
    </source>
</evidence>
<gene>
    <name evidence="1" type="primary">fabG_7</name>
    <name evidence="1" type="ORF">I601_2009</name>
</gene>
<sequence>MSELAGRVALVAGATRGAGRALAVELGRAGAFVHVTGRSSRAHGPSDMDRPETIEETLGLVEAAGGRGVALRVDHQEPDEVRALVERIRVEHGRLDILVNDIFGGDRYAQWDRPLWAHDLEGGLRMLRMGIETHIVTSVLALPLMLETGPGLLVEMTDGTREVNARVRAGVGFYYDFVKAGVDRFVTNLAVELAEQGVTPVGVTPGWLRSERMLENFGVTEATWTEACEQVPGFAVSESPTYVARGVAALAADPAHARFAGQVLTARQLAETYDLTDTDGSRPDCWGLIEAHGWDDQPPEVVARYR</sequence>
<dbReference type="AlphaFoldDB" id="A0A1A9GJD0"/>
<dbReference type="STRING" id="1300347.I601_2009"/>
<dbReference type="PANTHER" id="PTHR44147">
    <property type="entry name" value="DEHYDROGENASE/REDUCTASE SDR FAMILY MEMBER 1"/>
    <property type="match status" value="1"/>
</dbReference>
<accession>A0A1A9GJD0</accession>
<dbReference type="InterPro" id="IPR036291">
    <property type="entry name" value="NAD(P)-bd_dom_sf"/>
</dbReference>
<dbReference type="RefSeq" id="WP_068108898.1">
    <property type="nucleotide sequence ID" value="NZ_CP015079.1"/>
</dbReference>
<dbReference type="PANTHER" id="PTHR44147:SF2">
    <property type="entry name" value="DEHYDROGENASE_REDUCTASE SDR FAMILY MEMBER 1"/>
    <property type="match status" value="1"/>
</dbReference>
<dbReference type="InterPro" id="IPR002347">
    <property type="entry name" value="SDR_fam"/>
</dbReference>
<dbReference type="EC" id="1.1.1.100" evidence="1"/>
<keyword evidence="1" id="KW-0560">Oxidoreductase</keyword>
<dbReference type="GO" id="GO:0004316">
    <property type="term" value="F:3-oxoacyl-[acyl-carrier-protein] reductase (NADPH) activity"/>
    <property type="evidence" value="ECO:0007669"/>
    <property type="project" value="UniProtKB-EC"/>
</dbReference>